<dbReference type="InterPro" id="IPR003870">
    <property type="entry name" value="DUF222"/>
</dbReference>
<keyword evidence="4" id="KW-1185">Reference proteome</keyword>
<dbReference type="EMBL" id="JACCBD010000001">
    <property type="protein sequence ID" value="NYD27004.1"/>
    <property type="molecule type" value="Genomic_DNA"/>
</dbReference>
<evidence type="ECO:0000313" key="3">
    <source>
        <dbReference type="EMBL" id="NYD27004.1"/>
    </source>
</evidence>
<feature type="domain" description="DUF222" evidence="2">
    <location>
        <begin position="62"/>
        <end position="398"/>
    </location>
</feature>
<evidence type="ECO:0000313" key="4">
    <source>
        <dbReference type="Proteomes" id="UP000586095"/>
    </source>
</evidence>
<dbReference type="CDD" id="cd00085">
    <property type="entry name" value="HNHc"/>
    <property type="match status" value="1"/>
</dbReference>
<feature type="compositionally biased region" description="Basic and acidic residues" evidence="1">
    <location>
        <begin position="11"/>
        <end position="24"/>
    </location>
</feature>
<reference evidence="3 4" key="1">
    <citation type="submission" date="2020-07" db="EMBL/GenBank/DDBJ databases">
        <title>Sequencing the genomes of 1000 actinobacteria strains.</title>
        <authorList>
            <person name="Klenk H.-P."/>
        </authorList>
    </citation>
    <scope>NUCLEOTIDE SEQUENCE [LARGE SCALE GENOMIC DNA]</scope>
    <source>
        <strain evidence="3 4">DSM 17380</strain>
    </source>
</reference>
<feature type="region of interest" description="Disordered" evidence="1">
    <location>
        <begin position="1"/>
        <end position="27"/>
    </location>
</feature>
<evidence type="ECO:0000256" key="1">
    <source>
        <dbReference type="SAM" id="MobiDB-lite"/>
    </source>
</evidence>
<protein>
    <recommendedName>
        <fullName evidence="2">DUF222 domain-containing protein</fullName>
    </recommendedName>
</protein>
<organism evidence="3 4">
    <name type="scientific">Leucobacter aridicollis</name>
    <dbReference type="NCBI Taxonomy" id="283878"/>
    <lineage>
        <taxon>Bacteria</taxon>
        <taxon>Bacillati</taxon>
        <taxon>Actinomycetota</taxon>
        <taxon>Actinomycetes</taxon>
        <taxon>Micrococcales</taxon>
        <taxon>Microbacteriaceae</taxon>
        <taxon>Leucobacter</taxon>
    </lineage>
</organism>
<dbReference type="Pfam" id="PF02720">
    <property type="entry name" value="DUF222"/>
    <property type="match status" value="1"/>
</dbReference>
<sequence>MNDPAPDADEPDRTPEPSASRDDDAFVTPGYELQRRASLAKDRRDFQALDSAVGSARRAEGLQLLALGRLMERTCGPPAGPPSRDLEFAFRSLRLEVSARYKLSEYAAARLLNIAHLAGTLFRSAVNVLLAGEINSTNLRVVVEEGAPFGLEPSGPLAIKRSRYETAVLDHARIEPSNRLRPIARRLALEFSELNEDARNEEAAARRSVCVSDLPDGMAELRAYLPAAVAYGIRDRIRQIAKSVVLLEAKSGPAVPEKAQDPRPRKRPQVEADVMADLLLRGVTDAGATPDPADGDEPIGGSPGSAAGELRPALGIGVSAHIQVIIPAHTLGERGEARRTDGIPELVGYGPIGSTAARELAGGERVWDAVSVDPDGAVLSVDRYRPSAEIRRLLAARDLHCRAPGCRIRASKCDLDHTKAAVIGGETRTDNLAHLCRGHHTLKHNSPWKVEQQPGGVLKWVSPTGTEHIERPPSRVRFRTARDEEPDAF</sequence>
<comment type="caution">
    <text evidence="3">The sequence shown here is derived from an EMBL/GenBank/DDBJ whole genome shotgun (WGS) entry which is preliminary data.</text>
</comment>
<gene>
    <name evidence="3" type="ORF">BJ960_001807</name>
</gene>
<feature type="compositionally biased region" description="Acidic residues" evidence="1">
    <location>
        <begin position="1"/>
        <end position="10"/>
    </location>
</feature>
<dbReference type="InterPro" id="IPR003615">
    <property type="entry name" value="HNH_nuc"/>
</dbReference>
<proteinExistence type="predicted"/>
<dbReference type="AlphaFoldDB" id="A0A852RFF4"/>
<dbReference type="Gene3D" id="1.10.30.50">
    <property type="match status" value="1"/>
</dbReference>
<evidence type="ECO:0000259" key="2">
    <source>
        <dbReference type="Pfam" id="PF02720"/>
    </source>
</evidence>
<feature type="region of interest" description="Disordered" evidence="1">
    <location>
        <begin position="463"/>
        <end position="489"/>
    </location>
</feature>
<dbReference type="Proteomes" id="UP000586095">
    <property type="component" value="Unassembled WGS sequence"/>
</dbReference>
<name>A0A852RFF4_9MICO</name>
<dbReference type="RefSeq" id="WP_185987047.1">
    <property type="nucleotide sequence ID" value="NZ_BAAALZ010000001.1"/>
</dbReference>
<accession>A0A852RFF4</accession>
<feature type="region of interest" description="Disordered" evidence="1">
    <location>
        <begin position="284"/>
        <end position="307"/>
    </location>
</feature>